<dbReference type="Gene3D" id="1.10.3720.10">
    <property type="entry name" value="MetI-like"/>
    <property type="match status" value="1"/>
</dbReference>
<keyword evidence="6 7" id="KW-0472">Membrane</keyword>
<proteinExistence type="inferred from homology"/>
<dbReference type="InterPro" id="IPR035906">
    <property type="entry name" value="MetI-like_sf"/>
</dbReference>
<keyword evidence="4 7" id="KW-0812">Transmembrane</keyword>
<dbReference type="SUPFAM" id="SSF161098">
    <property type="entry name" value="MetI-like"/>
    <property type="match status" value="1"/>
</dbReference>
<evidence type="ECO:0000256" key="7">
    <source>
        <dbReference type="RuleBase" id="RU363032"/>
    </source>
</evidence>
<dbReference type="OrthoDB" id="5174895at2"/>
<evidence type="ECO:0000256" key="6">
    <source>
        <dbReference type="ARBA" id="ARBA00023136"/>
    </source>
</evidence>
<organism evidence="9 10">
    <name type="scientific">Niallia nealsonii</name>
    <dbReference type="NCBI Taxonomy" id="115979"/>
    <lineage>
        <taxon>Bacteria</taxon>
        <taxon>Bacillati</taxon>
        <taxon>Bacillota</taxon>
        <taxon>Bacilli</taxon>
        <taxon>Bacillales</taxon>
        <taxon>Bacillaceae</taxon>
        <taxon>Niallia</taxon>
    </lineage>
</organism>
<dbReference type="GO" id="GO:0005886">
    <property type="term" value="C:plasma membrane"/>
    <property type="evidence" value="ECO:0007669"/>
    <property type="project" value="UniProtKB-SubCell"/>
</dbReference>
<name>A0A2N0YW90_9BACI</name>
<dbReference type="PANTHER" id="PTHR30193">
    <property type="entry name" value="ABC TRANSPORTER PERMEASE PROTEIN"/>
    <property type="match status" value="1"/>
</dbReference>
<evidence type="ECO:0000259" key="8">
    <source>
        <dbReference type="PROSITE" id="PS50928"/>
    </source>
</evidence>
<dbReference type="Proteomes" id="UP000233375">
    <property type="component" value="Unassembled WGS sequence"/>
</dbReference>
<dbReference type="PROSITE" id="PS50928">
    <property type="entry name" value="ABC_TM1"/>
    <property type="match status" value="1"/>
</dbReference>
<dbReference type="GO" id="GO:0055085">
    <property type="term" value="P:transmembrane transport"/>
    <property type="evidence" value="ECO:0007669"/>
    <property type="project" value="InterPro"/>
</dbReference>
<feature type="transmembrane region" description="Helical" evidence="7">
    <location>
        <begin position="36"/>
        <end position="60"/>
    </location>
</feature>
<evidence type="ECO:0000313" key="10">
    <source>
        <dbReference type="Proteomes" id="UP000233375"/>
    </source>
</evidence>
<gene>
    <name evidence="9" type="ORF">CWS01_22005</name>
</gene>
<evidence type="ECO:0000256" key="5">
    <source>
        <dbReference type="ARBA" id="ARBA00022989"/>
    </source>
</evidence>
<comment type="subcellular location">
    <subcellularLocation>
        <location evidence="1 7">Cell membrane</location>
        <topology evidence="1 7">Multi-pass membrane protein</topology>
    </subcellularLocation>
</comment>
<comment type="caution">
    <text evidence="9">The sequence shown here is derived from an EMBL/GenBank/DDBJ whole genome shotgun (WGS) entry which is preliminary data.</text>
</comment>
<comment type="similarity">
    <text evidence="7">Belongs to the binding-protein-dependent transport system permease family.</text>
</comment>
<keyword evidence="5 7" id="KW-1133">Transmembrane helix</keyword>
<feature type="transmembrane region" description="Helical" evidence="7">
    <location>
        <begin position="131"/>
        <end position="148"/>
    </location>
</feature>
<evidence type="ECO:0000256" key="1">
    <source>
        <dbReference type="ARBA" id="ARBA00004651"/>
    </source>
</evidence>
<sequence>MNVEGKNIQPIDARASANPTSIIHKKKKVNSNSIQYFLLLLPPLIFFIVGMIIPLMMGIYNSFTDWDGISLEKNWIGFSNYMEIFKDEMFINSFKFTGLFMIFNTLIQNVAAFVFAVFLDSSIRAKNFYRTIIFAPVLLSPILVGQIWTKMYGTILPSINDILGLSINFNLFSSPDTVLTGLIIANNWQWIGYWMLIYLAGLQAVPKDIYEACIVDGGNWWQKFLHITIPMLGPSITICTIGIATGSLKVYELIVASTGGGPGDASKSTIMYIYDSAFMSQRSSYASAMSVVFLLVLLIFAFIQLKVLRKREVEL</sequence>
<keyword evidence="3" id="KW-1003">Cell membrane</keyword>
<dbReference type="InterPro" id="IPR051393">
    <property type="entry name" value="ABC_transporter_permease"/>
</dbReference>
<keyword evidence="2 7" id="KW-0813">Transport</keyword>
<dbReference type="EMBL" id="PISE01000079">
    <property type="protein sequence ID" value="PKG21526.1"/>
    <property type="molecule type" value="Genomic_DNA"/>
</dbReference>
<feature type="transmembrane region" description="Helical" evidence="7">
    <location>
        <begin position="285"/>
        <end position="305"/>
    </location>
</feature>
<dbReference type="Pfam" id="PF00528">
    <property type="entry name" value="BPD_transp_1"/>
    <property type="match status" value="1"/>
</dbReference>
<evidence type="ECO:0000313" key="9">
    <source>
        <dbReference type="EMBL" id="PKG21526.1"/>
    </source>
</evidence>
<dbReference type="InterPro" id="IPR000515">
    <property type="entry name" value="MetI-like"/>
</dbReference>
<dbReference type="AlphaFoldDB" id="A0A2N0YW90"/>
<accession>A0A2N0YW90</accession>
<dbReference type="PANTHER" id="PTHR30193:SF37">
    <property type="entry name" value="INNER MEMBRANE ABC TRANSPORTER PERMEASE PROTEIN YCJO"/>
    <property type="match status" value="1"/>
</dbReference>
<evidence type="ECO:0000256" key="3">
    <source>
        <dbReference type="ARBA" id="ARBA00022475"/>
    </source>
</evidence>
<feature type="domain" description="ABC transmembrane type-1" evidence="8">
    <location>
        <begin position="90"/>
        <end position="304"/>
    </location>
</feature>
<reference evidence="9 10" key="1">
    <citation type="journal article" date="2003" name="Int. J. Syst. Evol. Microbiol.">
        <title>Bacillus nealsonii sp. nov., isolated from a spacecraft-assembly facility, whose spores are gamma-radiation resistant.</title>
        <authorList>
            <person name="Venkateswaran K."/>
            <person name="Kempf M."/>
            <person name="Chen F."/>
            <person name="Satomi M."/>
            <person name="Nicholson W."/>
            <person name="Kern R."/>
        </authorList>
    </citation>
    <scope>NUCLEOTIDE SEQUENCE [LARGE SCALE GENOMIC DNA]</scope>
    <source>
        <strain evidence="9 10">FO-92</strain>
    </source>
</reference>
<protein>
    <recommendedName>
        <fullName evidence="8">ABC transmembrane type-1 domain-containing protein</fullName>
    </recommendedName>
</protein>
<feature type="transmembrane region" description="Helical" evidence="7">
    <location>
        <begin position="96"/>
        <end position="119"/>
    </location>
</feature>
<dbReference type="CDD" id="cd06261">
    <property type="entry name" value="TM_PBP2"/>
    <property type="match status" value="1"/>
</dbReference>
<evidence type="ECO:0000256" key="2">
    <source>
        <dbReference type="ARBA" id="ARBA00022448"/>
    </source>
</evidence>
<evidence type="ECO:0000256" key="4">
    <source>
        <dbReference type="ARBA" id="ARBA00022692"/>
    </source>
</evidence>
<dbReference type="RefSeq" id="WP_101179717.1">
    <property type="nucleotide sequence ID" value="NZ_PISE01000079.1"/>
</dbReference>
<keyword evidence="10" id="KW-1185">Reference proteome</keyword>